<dbReference type="Proteomes" id="UP000887576">
    <property type="component" value="Unplaced"/>
</dbReference>
<reference evidence="2" key="1">
    <citation type="submission" date="2022-11" db="UniProtKB">
        <authorList>
            <consortium name="WormBaseParasite"/>
        </authorList>
    </citation>
    <scope>IDENTIFICATION</scope>
</reference>
<proteinExistence type="predicted"/>
<name>A0AC34QPT9_9BILA</name>
<dbReference type="WBParaSite" id="JU765_v2.g18242.t1">
    <property type="protein sequence ID" value="JU765_v2.g18242.t1"/>
    <property type="gene ID" value="JU765_v2.g18242"/>
</dbReference>
<protein>
    <submittedName>
        <fullName evidence="2">Uncharacterized protein</fullName>
    </submittedName>
</protein>
<sequence length="539" mass="60804">MRRSNSGQRQRQSRSTESPGVRRRLPYPYDQKRISPLSMNLAPTAVTAAFDNPTIGAAVRQFIEDVLKKGIIGLQKEFSTFSTIENKLTRVPQNSQTITKFRYKDVQCIDKSRVVLYFLSGYGDFIHANWVRSDLFESAFICTQGPLENTAGDFWRMIWQEKVVNIFMLCNIVENNIDKCFQYWPKNTGETKTFLNVLTIKCEGITDPDVNMRHTNLSIAFRGEIRYAVHIQWHTWPDKFVPQNPVPAFKLLAISRATRTPTVVHCSAGIGRTGTLVTLELLQQNLLHGIAPNLRSLIAEVRFQRAQAVQTEDQFIFCTFTMITKLKHHGLMSEKEYTPLLTGYNDYIKSLTTLPSSGTLPQRSLKKNKTTQQSDESSIERHPPKSSTPTSNSKENILPTIKRKKKQVAIKIRVGKRKSISKEETTSRSEQHRLISSQTSVGCSSEDVAKVHSPQNNSNECSKNSVKSPAVKSVFLNPHLANDEKKHCYAKSSSTSKQQSNDINSEYITSGNPTSPNSQRSPISSSSGRKKINLKSKLS</sequence>
<evidence type="ECO:0000313" key="1">
    <source>
        <dbReference type="Proteomes" id="UP000887576"/>
    </source>
</evidence>
<organism evidence="1 2">
    <name type="scientific">Panagrolaimus sp. JU765</name>
    <dbReference type="NCBI Taxonomy" id="591449"/>
    <lineage>
        <taxon>Eukaryota</taxon>
        <taxon>Metazoa</taxon>
        <taxon>Ecdysozoa</taxon>
        <taxon>Nematoda</taxon>
        <taxon>Chromadorea</taxon>
        <taxon>Rhabditida</taxon>
        <taxon>Tylenchina</taxon>
        <taxon>Panagrolaimomorpha</taxon>
        <taxon>Panagrolaimoidea</taxon>
        <taxon>Panagrolaimidae</taxon>
        <taxon>Panagrolaimus</taxon>
    </lineage>
</organism>
<evidence type="ECO:0000313" key="2">
    <source>
        <dbReference type="WBParaSite" id="JU765_v2.g18242.t1"/>
    </source>
</evidence>
<accession>A0AC34QPT9</accession>